<dbReference type="Proteomes" id="UP001157418">
    <property type="component" value="Unassembled WGS sequence"/>
</dbReference>
<sequence length="90" mass="10367">MIKDSSENMTGWRCKDRWKPAKSTPTGHKVKKKTKTPSKSCWSGQGRSLSHISGRQHPPLQPCRRTRRRSVKNCIIPTALEEQDQLQLQQ</sequence>
<feature type="region of interest" description="Disordered" evidence="1">
    <location>
        <begin position="1"/>
        <end position="65"/>
    </location>
</feature>
<comment type="caution">
    <text evidence="2">The sequence shown here is derived from an EMBL/GenBank/DDBJ whole genome shotgun (WGS) entry which is preliminary data.</text>
</comment>
<gene>
    <name evidence="2" type="ORF">LVIROSA_LOCUS19812</name>
</gene>
<protein>
    <submittedName>
        <fullName evidence="2">Uncharacterized protein</fullName>
    </submittedName>
</protein>
<keyword evidence="3" id="KW-1185">Reference proteome</keyword>
<name>A0AAU9N2X0_9ASTR</name>
<reference evidence="2 3" key="1">
    <citation type="submission" date="2022-01" db="EMBL/GenBank/DDBJ databases">
        <authorList>
            <person name="Xiong W."/>
            <person name="Schranz E."/>
        </authorList>
    </citation>
    <scope>NUCLEOTIDE SEQUENCE [LARGE SCALE GENOMIC DNA]</scope>
</reference>
<dbReference type="EMBL" id="CAKMRJ010003334">
    <property type="protein sequence ID" value="CAH1433212.1"/>
    <property type="molecule type" value="Genomic_DNA"/>
</dbReference>
<proteinExistence type="predicted"/>
<evidence type="ECO:0000313" key="2">
    <source>
        <dbReference type="EMBL" id="CAH1433212.1"/>
    </source>
</evidence>
<dbReference type="AlphaFoldDB" id="A0AAU9N2X0"/>
<accession>A0AAU9N2X0</accession>
<evidence type="ECO:0000313" key="3">
    <source>
        <dbReference type="Proteomes" id="UP001157418"/>
    </source>
</evidence>
<feature type="compositionally biased region" description="Polar residues" evidence="1">
    <location>
        <begin position="41"/>
        <end position="53"/>
    </location>
</feature>
<evidence type="ECO:0000256" key="1">
    <source>
        <dbReference type="SAM" id="MobiDB-lite"/>
    </source>
</evidence>
<organism evidence="2 3">
    <name type="scientific">Lactuca virosa</name>
    <dbReference type="NCBI Taxonomy" id="75947"/>
    <lineage>
        <taxon>Eukaryota</taxon>
        <taxon>Viridiplantae</taxon>
        <taxon>Streptophyta</taxon>
        <taxon>Embryophyta</taxon>
        <taxon>Tracheophyta</taxon>
        <taxon>Spermatophyta</taxon>
        <taxon>Magnoliopsida</taxon>
        <taxon>eudicotyledons</taxon>
        <taxon>Gunneridae</taxon>
        <taxon>Pentapetalae</taxon>
        <taxon>asterids</taxon>
        <taxon>campanulids</taxon>
        <taxon>Asterales</taxon>
        <taxon>Asteraceae</taxon>
        <taxon>Cichorioideae</taxon>
        <taxon>Cichorieae</taxon>
        <taxon>Lactucinae</taxon>
        <taxon>Lactuca</taxon>
    </lineage>
</organism>